<evidence type="ECO:0000259" key="3">
    <source>
        <dbReference type="Pfam" id="PF03372"/>
    </source>
</evidence>
<evidence type="ECO:0000256" key="1">
    <source>
        <dbReference type="SAM" id="Phobius"/>
    </source>
</evidence>
<protein>
    <submittedName>
        <fullName evidence="5">Uncharacterized protein LOC100369850</fullName>
    </submittedName>
</protein>
<feature type="chain" id="PRO_5046844217" evidence="2">
    <location>
        <begin position="22"/>
        <end position="510"/>
    </location>
</feature>
<proteinExistence type="predicted"/>
<accession>A0ABM0LU60</accession>
<dbReference type="PANTHER" id="PTHR14859:SF16">
    <property type="entry name" value="ENDONUCLEASE_EXONUCLEASE_PHOSPHATASE DOMAIN-CONTAINING PROTEIN"/>
    <property type="match status" value="1"/>
</dbReference>
<dbReference type="InterPro" id="IPR005135">
    <property type="entry name" value="Endo/exonuclease/phosphatase"/>
</dbReference>
<feature type="transmembrane region" description="Helical" evidence="1">
    <location>
        <begin position="372"/>
        <end position="397"/>
    </location>
</feature>
<keyword evidence="2" id="KW-0732">Signal</keyword>
<dbReference type="SUPFAM" id="SSF56219">
    <property type="entry name" value="DNase I-like"/>
    <property type="match status" value="1"/>
</dbReference>
<evidence type="ECO:0000256" key="2">
    <source>
        <dbReference type="SAM" id="SignalP"/>
    </source>
</evidence>
<keyword evidence="1" id="KW-0812">Transmembrane</keyword>
<feature type="domain" description="Endonuclease/exonuclease/phosphatase" evidence="3">
    <location>
        <begin position="36"/>
        <end position="298"/>
    </location>
</feature>
<dbReference type="PANTHER" id="PTHR14859">
    <property type="entry name" value="CALCOFLUOR WHITE HYPERSENSITIVE PROTEIN PRECURSOR"/>
    <property type="match status" value="1"/>
</dbReference>
<reference evidence="5" key="1">
    <citation type="submission" date="2025-08" db="UniProtKB">
        <authorList>
            <consortium name="RefSeq"/>
        </authorList>
    </citation>
    <scope>IDENTIFICATION</scope>
    <source>
        <tissue evidence="5">Testes</tissue>
    </source>
</reference>
<dbReference type="Pfam" id="PF03372">
    <property type="entry name" value="Exo_endo_phos"/>
    <property type="match status" value="1"/>
</dbReference>
<name>A0ABM0LU60_SACKO</name>
<feature type="transmembrane region" description="Helical" evidence="1">
    <location>
        <begin position="440"/>
        <end position="466"/>
    </location>
</feature>
<gene>
    <name evidence="5" type="primary">LOC100369850</name>
</gene>
<evidence type="ECO:0000313" key="4">
    <source>
        <dbReference type="Proteomes" id="UP000694865"/>
    </source>
</evidence>
<dbReference type="Proteomes" id="UP000694865">
    <property type="component" value="Unplaced"/>
</dbReference>
<dbReference type="InterPro" id="IPR051916">
    <property type="entry name" value="GPI-anchor_lipid_remodeler"/>
</dbReference>
<organism evidence="4 5">
    <name type="scientific">Saccoglossus kowalevskii</name>
    <name type="common">Acorn worm</name>
    <dbReference type="NCBI Taxonomy" id="10224"/>
    <lineage>
        <taxon>Eukaryota</taxon>
        <taxon>Metazoa</taxon>
        <taxon>Hemichordata</taxon>
        <taxon>Enteropneusta</taxon>
        <taxon>Harrimaniidae</taxon>
        <taxon>Saccoglossus</taxon>
    </lineage>
</organism>
<keyword evidence="4" id="KW-1185">Reference proteome</keyword>
<dbReference type="Gene3D" id="3.60.10.10">
    <property type="entry name" value="Endonuclease/exonuclease/phosphatase"/>
    <property type="match status" value="1"/>
</dbReference>
<evidence type="ECO:0000313" key="5">
    <source>
        <dbReference type="RefSeq" id="XP_006811301.1"/>
    </source>
</evidence>
<dbReference type="GeneID" id="100369850"/>
<keyword evidence="1" id="KW-0472">Membrane</keyword>
<dbReference type="InterPro" id="IPR036691">
    <property type="entry name" value="Endo/exonu/phosph_ase_sf"/>
</dbReference>
<dbReference type="RefSeq" id="XP_006811301.1">
    <property type="nucleotide sequence ID" value="XM_006811238.1"/>
</dbReference>
<feature type="signal peptide" evidence="2">
    <location>
        <begin position="1"/>
        <end position="21"/>
    </location>
</feature>
<keyword evidence="1" id="KW-1133">Transmembrane helix</keyword>
<sequence length="510" mass="58032">MSWCITLRYLALTICVTVVVNKPLKPLTQYGEITLATYNIWNIMFNWDIRKYRIAEMIRDVNPDIIGFQEVRSDSWSGSWQGRNQLTELQELLPYHKWKAFVAVQHVKEYPGTVHGLGFSVEGLGLLSRHPILNTTTQHLTVTASSPDKNNRHVLHVNVLVPNIGAVHVAVVHLSYDRNQQCNNVLEIAQYLQDSHFPLSVIMGDFNIYQGFEQPLERLMKGYFTSSSGCPKNTFLEHIQDPSKTTLYKDAWKETHAHEDGFTFSNMPAPGMESRPDRILVSANDLMVKDVNILGDGQSYREQFIDRIWWNRLHTVINSAYLSSIGIAGRSCSHDCGPHGSCRCGVCVSGGNKQSCHLPQCFECNNDVYRHMLLIIVVFAIFFIQFLYAVLQVLFILNKKNQQMMQSMGCNCCLCYPGLYTTSGGMHRSRWRLCRLLAKLWPLCRFPALFQIILSTVVMICLVIYASRSFSDMIDSINSILPEELYPSDHLMLTAKIVLQPDGPLIQVIS</sequence>